<comment type="function">
    <text evidence="10">RNA helicase.</text>
</comment>
<feature type="region of interest" description="Disordered" evidence="11">
    <location>
        <begin position="953"/>
        <end position="982"/>
    </location>
</feature>
<dbReference type="Pfam" id="PF13959">
    <property type="entry name" value="CTE_SPB4"/>
    <property type="match status" value="1"/>
</dbReference>
<comment type="catalytic activity">
    <reaction evidence="10">
        <text>ATP + H2O = ADP + phosphate + H(+)</text>
        <dbReference type="Rhea" id="RHEA:13065"/>
        <dbReference type="ChEBI" id="CHEBI:15377"/>
        <dbReference type="ChEBI" id="CHEBI:15378"/>
        <dbReference type="ChEBI" id="CHEBI:30616"/>
        <dbReference type="ChEBI" id="CHEBI:43474"/>
        <dbReference type="ChEBI" id="CHEBI:456216"/>
        <dbReference type="EC" id="3.6.4.13"/>
    </reaction>
</comment>
<dbReference type="GO" id="GO:0005730">
    <property type="term" value="C:nucleolus"/>
    <property type="evidence" value="ECO:0007669"/>
    <property type="project" value="UniProtKB-SubCell"/>
</dbReference>
<feature type="compositionally biased region" description="Gly residues" evidence="11">
    <location>
        <begin position="969"/>
        <end position="982"/>
    </location>
</feature>
<dbReference type="InterPro" id="IPR011545">
    <property type="entry name" value="DEAD/DEAH_box_helicase_dom"/>
</dbReference>
<evidence type="ECO:0000259" key="14">
    <source>
        <dbReference type="PROSITE" id="PS51195"/>
    </source>
</evidence>
<dbReference type="InterPro" id="IPR001650">
    <property type="entry name" value="Helicase_C-like"/>
</dbReference>
<dbReference type="PROSITE" id="PS51192">
    <property type="entry name" value="HELICASE_ATP_BIND_1"/>
    <property type="match status" value="1"/>
</dbReference>
<dbReference type="PROSITE" id="PS51195">
    <property type="entry name" value="Q_MOTIF"/>
    <property type="match status" value="1"/>
</dbReference>
<evidence type="ECO:0000256" key="1">
    <source>
        <dbReference type="ARBA" id="ARBA00004604"/>
    </source>
</evidence>
<feature type="compositionally biased region" description="Basic and acidic residues" evidence="11">
    <location>
        <begin position="1372"/>
        <end position="1381"/>
    </location>
</feature>
<feature type="compositionally biased region" description="Polar residues" evidence="11">
    <location>
        <begin position="45"/>
        <end position="55"/>
    </location>
</feature>
<dbReference type="SMART" id="SM00490">
    <property type="entry name" value="HELICc"/>
    <property type="match status" value="1"/>
</dbReference>
<keyword evidence="2" id="KW-0690">Ribosome biogenesis</keyword>
<dbReference type="GO" id="GO:0006364">
    <property type="term" value="P:rRNA processing"/>
    <property type="evidence" value="ECO:0007669"/>
    <property type="project" value="UniProtKB-KW"/>
</dbReference>
<feature type="region of interest" description="Disordered" evidence="11">
    <location>
        <begin position="874"/>
        <end position="937"/>
    </location>
</feature>
<keyword evidence="8 10" id="KW-0694">RNA-binding</keyword>
<dbReference type="InterPro" id="IPR000629">
    <property type="entry name" value="RNA-helicase_DEAD-box_CS"/>
</dbReference>
<evidence type="ECO:0000313" key="16">
    <source>
        <dbReference type="Proteomes" id="UP000092666"/>
    </source>
</evidence>
<feature type="compositionally biased region" description="Acidic residues" evidence="11">
    <location>
        <begin position="623"/>
        <end position="640"/>
    </location>
</feature>
<feature type="compositionally biased region" description="Basic residues" evidence="11">
    <location>
        <begin position="1357"/>
        <end position="1367"/>
    </location>
</feature>
<evidence type="ECO:0000313" key="15">
    <source>
        <dbReference type="EMBL" id="OCF33875.1"/>
    </source>
</evidence>
<reference evidence="16" key="2">
    <citation type="submission" date="2013-12" db="EMBL/GenBank/DDBJ databases">
        <title>Evolution of pathogenesis and genome organization in the Tremellales.</title>
        <authorList>
            <person name="Cuomo C."/>
            <person name="Litvintseva A."/>
            <person name="Heitman J."/>
            <person name="Chen Y."/>
            <person name="Sun S."/>
            <person name="Springer D."/>
            <person name="Dromer F."/>
            <person name="Young S."/>
            <person name="Zeng Q."/>
            <person name="Chapman S."/>
            <person name="Gujja S."/>
            <person name="Saif S."/>
            <person name="Birren B."/>
        </authorList>
    </citation>
    <scope>NUCLEOTIDE SEQUENCE [LARGE SCALE GENOMIC DNA]</scope>
    <source>
        <strain evidence="16">BCC8398</strain>
    </source>
</reference>
<comment type="similarity">
    <text evidence="10">Belongs to the DEAD box helicase family.</text>
</comment>
<feature type="region of interest" description="Disordered" evidence="11">
    <location>
        <begin position="1001"/>
        <end position="1022"/>
    </location>
</feature>
<evidence type="ECO:0000259" key="13">
    <source>
        <dbReference type="PROSITE" id="PS51194"/>
    </source>
</evidence>
<feature type="domain" description="Helicase C-terminal" evidence="13">
    <location>
        <begin position="571"/>
        <end position="792"/>
    </location>
</feature>
<feature type="compositionally biased region" description="Polar residues" evidence="11">
    <location>
        <begin position="100"/>
        <end position="111"/>
    </location>
</feature>
<protein>
    <recommendedName>
        <fullName evidence="10">ATP-dependent RNA helicase</fullName>
        <ecNumber evidence="10">3.6.4.13</ecNumber>
    </recommendedName>
</protein>
<dbReference type="PANTHER" id="PTHR24031">
    <property type="entry name" value="RNA HELICASE"/>
    <property type="match status" value="1"/>
</dbReference>
<dbReference type="GO" id="GO:0005524">
    <property type="term" value="F:ATP binding"/>
    <property type="evidence" value="ECO:0007669"/>
    <property type="project" value="UniProtKB-UniRule"/>
</dbReference>
<gene>
    <name evidence="15" type="ORF">I316_04587</name>
</gene>
<feature type="region of interest" description="Disordered" evidence="11">
    <location>
        <begin position="1266"/>
        <end position="1381"/>
    </location>
</feature>
<feature type="compositionally biased region" description="Low complexity" evidence="11">
    <location>
        <begin position="130"/>
        <end position="147"/>
    </location>
</feature>
<evidence type="ECO:0000256" key="9">
    <source>
        <dbReference type="PROSITE-ProRule" id="PRU00552"/>
    </source>
</evidence>
<feature type="region of interest" description="Disordered" evidence="11">
    <location>
        <begin position="1394"/>
        <end position="1425"/>
    </location>
</feature>
<dbReference type="SUPFAM" id="SSF52540">
    <property type="entry name" value="P-loop containing nucleoside triphosphate hydrolases"/>
    <property type="match status" value="2"/>
</dbReference>
<dbReference type="Pfam" id="PF00270">
    <property type="entry name" value="DEAD"/>
    <property type="match status" value="1"/>
</dbReference>
<accession>A0A1B9GSP4</accession>
<feature type="short sequence motif" description="Q motif" evidence="9">
    <location>
        <begin position="227"/>
        <end position="256"/>
    </location>
</feature>
<name>A0A1B9GSP4_9TREE</name>
<feature type="compositionally biased region" description="Low complexity" evidence="11">
    <location>
        <begin position="56"/>
        <end position="80"/>
    </location>
</feature>
<feature type="region of interest" description="Disordered" evidence="11">
    <location>
        <begin position="22"/>
        <end position="184"/>
    </location>
</feature>
<feature type="compositionally biased region" description="Basic and acidic residues" evidence="11">
    <location>
        <begin position="1414"/>
        <end position="1425"/>
    </location>
</feature>
<feature type="domain" description="DEAD-box RNA helicase Q" evidence="14">
    <location>
        <begin position="227"/>
        <end position="256"/>
    </location>
</feature>
<feature type="compositionally biased region" description="Basic and acidic residues" evidence="11">
    <location>
        <begin position="29"/>
        <end position="44"/>
    </location>
</feature>
<dbReference type="GO" id="GO:0016887">
    <property type="term" value="F:ATP hydrolysis activity"/>
    <property type="evidence" value="ECO:0007669"/>
    <property type="project" value="RHEA"/>
</dbReference>
<comment type="subcellular location">
    <subcellularLocation>
        <location evidence="1">Nucleus</location>
        <location evidence="1">Nucleolus</location>
    </subcellularLocation>
</comment>
<comment type="domain">
    <text evidence="10">The Q motif is unique to and characteristic of the DEAD box family of RNA helicases and controls ATP binding and hydrolysis.</text>
</comment>
<dbReference type="SMART" id="SM00487">
    <property type="entry name" value="DEXDc"/>
    <property type="match status" value="1"/>
</dbReference>
<evidence type="ECO:0000256" key="8">
    <source>
        <dbReference type="ARBA" id="ARBA00022884"/>
    </source>
</evidence>
<feature type="region of interest" description="Disordered" evidence="11">
    <location>
        <begin position="1216"/>
        <end position="1252"/>
    </location>
</feature>
<evidence type="ECO:0000259" key="12">
    <source>
        <dbReference type="PROSITE" id="PS51192"/>
    </source>
</evidence>
<evidence type="ECO:0000256" key="3">
    <source>
        <dbReference type="ARBA" id="ARBA00022552"/>
    </source>
</evidence>
<dbReference type="GO" id="GO:0003723">
    <property type="term" value="F:RNA binding"/>
    <property type="evidence" value="ECO:0007669"/>
    <property type="project" value="UniProtKB-UniRule"/>
</dbReference>
<reference evidence="15 16" key="1">
    <citation type="submission" date="2013-07" db="EMBL/GenBank/DDBJ databases">
        <title>The Genome Sequence of Cryptococcus heveanensis BCC8398.</title>
        <authorList>
            <consortium name="The Broad Institute Genome Sequencing Platform"/>
            <person name="Cuomo C."/>
            <person name="Litvintseva A."/>
            <person name="Chen Y."/>
            <person name="Heitman J."/>
            <person name="Sun S."/>
            <person name="Springer D."/>
            <person name="Dromer F."/>
            <person name="Young S.K."/>
            <person name="Zeng Q."/>
            <person name="Gargeya S."/>
            <person name="Fitzgerald M."/>
            <person name="Abouelleil A."/>
            <person name="Alvarado L."/>
            <person name="Berlin A.M."/>
            <person name="Chapman S.B."/>
            <person name="Dewar J."/>
            <person name="Goldberg J."/>
            <person name="Griggs A."/>
            <person name="Gujja S."/>
            <person name="Hansen M."/>
            <person name="Howarth C."/>
            <person name="Imamovic A."/>
            <person name="Larimer J."/>
            <person name="McCowan C."/>
            <person name="Murphy C."/>
            <person name="Pearson M."/>
            <person name="Priest M."/>
            <person name="Roberts A."/>
            <person name="Saif S."/>
            <person name="Shea T."/>
            <person name="Sykes S."/>
            <person name="Wortman J."/>
            <person name="Nusbaum C."/>
            <person name="Birren B."/>
        </authorList>
    </citation>
    <scope>NUCLEOTIDE SEQUENCE [LARGE SCALE GENOMIC DNA]</scope>
    <source>
        <strain evidence="15 16">BCC8398</strain>
    </source>
</reference>
<feature type="compositionally biased region" description="Polar residues" evidence="11">
    <location>
        <begin position="1161"/>
        <end position="1171"/>
    </location>
</feature>
<dbReference type="Gene3D" id="3.40.50.300">
    <property type="entry name" value="P-loop containing nucleotide triphosphate hydrolases"/>
    <property type="match status" value="2"/>
</dbReference>
<dbReference type="STRING" id="1296120.A0A1B9GSP4"/>
<keyword evidence="7 10" id="KW-0067">ATP-binding</keyword>
<dbReference type="SMART" id="SM01178">
    <property type="entry name" value="DUF4217"/>
    <property type="match status" value="1"/>
</dbReference>
<dbReference type="InterPro" id="IPR025313">
    <property type="entry name" value="SPB4-like_CTE"/>
</dbReference>
<evidence type="ECO:0000256" key="5">
    <source>
        <dbReference type="ARBA" id="ARBA00022801"/>
    </source>
</evidence>
<evidence type="ECO:0000256" key="7">
    <source>
        <dbReference type="ARBA" id="ARBA00022840"/>
    </source>
</evidence>
<feature type="compositionally biased region" description="Low complexity" evidence="11">
    <location>
        <begin position="165"/>
        <end position="184"/>
    </location>
</feature>
<feature type="compositionally biased region" description="Gly residues" evidence="11">
    <location>
        <begin position="1401"/>
        <end position="1413"/>
    </location>
</feature>
<dbReference type="PROSITE" id="PS51194">
    <property type="entry name" value="HELICASE_CTER"/>
    <property type="match status" value="1"/>
</dbReference>
<feature type="region of interest" description="Disordered" evidence="11">
    <location>
        <begin position="1061"/>
        <end position="1187"/>
    </location>
</feature>
<dbReference type="Proteomes" id="UP000092666">
    <property type="component" value="Unassembled WGS sequence"/>
</dbReference>
<dbReference type="InterPro" id="IPR014014">
    <property type="entry name" value="RNA_helicase_DEAD_Q_motif"/>
</dbReference>
<evidence type="ECO:0000256" key="10">
    <source>
        <dbReference type="RuleBase" id="RU365068"/>
    </source>
</evidence>
<feature type="region of interest" description="Disordered" evidence="11">
    <location>
        <begin position="503"/>
        <end position="522"/>
    </location>
</feature>
<dbReference type="InterPro" id="IPR027417">
    <property type="entry name" value="P-loop_NTPase"/>
</dbReference>
<keyword evidence="16" id="KW-1185">Reference proteome</keyword>
<evidence type="ECO:0000256" key="2">
    <source>
        <dbReference type="ARBA" id="ARBA00022517"/>
    </source>
</evidence>
<feature type="region of interest" description="Disordered" evidence="11">
    <location>
        <begin position="617"/>
        <end position="655"/>
    </location>
</feature>
<organism evidence="15 16">
    <name type="scientific">Kwoniella heveanensis BCC8398</name>
    <dbReference type="NCBI Taxonomy" id="1296120"/>
    <lineage>
        <taxon>Eukaryota</taxon>
        <taxon>Fungi</taxon>
        <taxon>Dikarya</taxon>
        <taxon>Basidiomycota</taxon>
        <taxon>Agaricomycotina</taxon>
        <taxon>Tremellomycetes</taxon>
        <taxon>Tremellales</taxon>
        <taxon>Cryptococcaceae</taxon>
        <taxon>Kwoniella</taxon>
    </lineage>
</organism>
<evidence type="ECO:0000256" key="11">
    <source>
        <dbReference type="SAM" id="MobiDB-lite"/>
    </source>
</evidence>
<feature type="compositionally biased region" description="Acidic residues" evidence="11">
    <location>
        <begin position="908"/>
        <end position="918"/>
    </location>
</feature>
<dbReference type="CDD" id="cd17949">
    <property type="entry name" value="DEADc_DDX31"/>
    <property type="match status" value="1"/>
</dbReference>
<evidence type="ECO:0000256" key="6">
    <source>
        <dbReference type="ARBA" id="ARBA00022806"/>
    </source>
</evidence>
<feature type="compositionally biased region" description="Low complexity" evidence="11">
    <location>
        <begin position="1318"/>
        <end position="1333"/>
    </location>
</feature>
<keyword evidence="5 10" id="KW-0378">Hydrolase</keyword>
<feature type="compositionally biased region" description="Acidic residues" evidence="11">
    <location>
        <begin position="1276"/>
        <end position="1302"/>
    </location>
</feature>
<dbReference type="EC" id="3.6.4.13" evidence="10"/>
<dbReference type="CDD" id="cd18787">
    <property type="entry name" value="SF2_C_DEAD"/>
    <property type="match status" value="1"/>
</dbReference>
<dbReference type="Pfam" id="PF00271">
    <property type="entry name" value="Helicase_C"/>
    <property type="match status" value="1"/>
</dbReference>
<dbReference type="OrthoDB" id="422663at2759"/>
<feature type="compositionally biased region" description="Basic and acidic residues" evidence="11">
    <location>
        <begin position="925"/>
        <end position="937"/>
    </location>
</feature>
<sequence length="1469" mass="155550">MADDGIELNFAIPSSGTAVRQVVSKKGGRWTDRVKAKRDARDQYRNLQRTANAAPSNSVAATNSIAASAPAPAPRVQPAITAPPVSVPSRPKLQAPPTARSVSASTPNAQAGPSRPSQPPISRPAQTPRSVSASASSAPKARQQQSQHFTHDASRYPATSLRSDAGPSRLPSSGSASASSSEVKKPAAPTFISSLFSAEPLPAPAAKDHPAPAVGAPSNAPLVGDTSTFAGLGLDPLLVRHMKNKMNVDNPTAIQRSCLPYMLSSPLDPDHDKERDATSNAPLRDVLIQAQTGSGKTLSYLLPIVQTLLPLSKLSYIDRSIGTLAIILAPTRELAQQISKVLEQLLSMSLSLDEEDDRQFTRWLVPGLLTGGSTRTHEKARLRKGVPILVSTPGRLLDHLQNTSSFQCAKTMFLVLDEADRLMDLGFEETIKGIIRALEGRRKNEINVEKEMDEEGGGTMRWSFWERGRMNVLCSATVDAKVEKLAGMALRDPVLFKAEKEGKDITGDGKSKDKPAAAGKPAKEDAVAAAMQEATAVVIPQASEDKFTPPSQLSQKYIVTPTKLRLVALVALLRSLIATAAKADGSDGKGTKIIVFLSSTDSVDFHWKLLGGVKMGDEHAQEEAEDEGEVDGVESADEGADGAVDGKKAKASAKKNKKKTAGDADLISLTSPLFPNSTLHRLHGSLPLRTRLSSLNAFAAASAQSSILFATSVASRGLDLPLVRAVVQYDLPTEGGANEYVHRVGRTARAGKGGEAWAFVGPSETEWVPWVENKMGSAEGKGGVRLAQIGVEDVLRKGFGGGKGYEFENRATEVQLGFERWVLDADTNASLARKAFSSFIRAYSTHPLEEKKFFHIKSVHLGHLAKSFALREAPGQLSGPSKQKPKPGHPTSSATAPKKRKRTTGAGEDSDDEDDEEASGSAAKGGKELTARNETERRMYEAVRKQGRMIKSGGKLGEFAGKPKRAGGTSTGGGEGAGGMTIGGAGGEFQVFGTSELERMLQSRPRRSAAVKASSSRLTEVQDILSTNTPGVADPEADADPEFLSLSVKQRKAIDRAFARGLKTTLGGGGGRRRAGSRGVKRRRVEENSDPDGGFLDEEPEGADGGGGLMLDDNEEGGGFVLNDDGGAGGFLPDDAGGFLPDEAPEDGAGANQGGFIDSPGPSSSSVYRPQSATSTPAPPATPSSTAKIPLYILPGLLTSLGLPSDEDVLGVFRASASGWEDDDQNAAAQAQAARRRKKVNDEGKEEDAGGVLLKDFRAVCAALMPSPSSTSAGQDDVDISQDEGDLESDDFEMSEEDDESELSSLSGSEYGGGSGNKKTSVSRTRTKSGTRSTRVKATDFAQASGDDDNVDDSSRRKSNRRGKKRGLVQDSDGKVKLSSRQKELAKDIWEMLKPPLSGQAGTGDGIANGPGGKQERGRGREAEIMSRDEVHKWVRTLGEMWDQSEVSIRVDMPNSSYAVGPDQALLIA</sequence>
<evidence type="ECO:0000256" key="4">
    <source>
        <dbReference type="ARBA" id="ARBA00022741"/>
    </source>
</evidence>
<proteinExistence type="inferred from homology"/>
<feature type="compositionally biased region" description="Basic residues" evidence="11">
    <location>
        <begin position="1071"/>
        <end position="1083"/>
    </location>
</feature>
<dbReference type="GO" id="GO:0003724">
    <property type="term" value="F:RNA helicase activity"/>
    <property type="evidence" value="ECO:0007669"/>
    <property type="project" value="UniProtKB-EC"/>
</dbReference>
<dbReference type="PROSITE" id="PS00039">
    <property type="entry name" value="DEAD_ATP_HELICASE"/>
    <property type="match status" value="1"/>
</dbReference>
<keyword evidence="3" id="KW-0698">rRNA processing</keyword>
<dbReference type="InterPro" id="IPR014001">
    <property type="entry name" value="Helicase_ATP-bd"/>
</dbReference>
<keyword evidence="6 10" id="KW-0347">Helicase</keyword>
<feature type="domain" description="Helicase ATP-binding" evidence="12">
    <location>
        <begin position="277"/>
        <end position="496"/>
    </location>
</feature>
<dbReference type="EMBL" id="KI669503">
    <property type="protein sequence ID" value="OCF33875.1"/>
    <property type="molecule type" value="Genomic_DNA"/>
</dbReference>
<keyword evidence="4 10" id="KW-0547">Nucleotide-binding</keyword>